<dbReference type="SUPFAM" id="SSF103473">
    <property type="entry name" value="MFS general substrate transporter"/>
    <property type="match status" value="1"/>
</dbReference>
<keyword evidence="9" id="KW-1185">Reference proteome</keyword>
<dbReference type="InterPro" id="IPR036259">
    <property type="entry name" value="MFS_trans_sf"/>
</dbReference>
<evidence type="ECO:0000256" key="6">
    <source>
        <dbReference type="SAM" id="Phobius"/>
    </source>
</evidence>
<evidence type="ECO:0000256" key="4">
    <source>
        <dbReference type="ARBA" id="ARBA00022989"/>
    </source>
</evidence>
<evidence type="ECO:0000256" key="3">
    <source>
        <dbReference type="ARBA" id="ARBA00022692"/>
    </source>
</evidence>
<evidence type="ECO:0000256" key="1">
    <source>
        <dbReference type="ARBA" id="ARBA00004651"/>
    </source>
</evidence>
<feature type="transmembrane region" description="Helical" evidence="6">
    <location>
        <begin position="20"/>
        <end position="42"/>
    </location>
</feature>
<feature type="transmembrane region" description="Helical" evidence="6">
    <location>
        <begin position="292"/>
        <end position="310"/>
    </location>
</feature>
<evidence type="ECO:0000313" key="9">
    <source>
        <dbReference type="Proteomes" id="UP001589844"/>
    </source>
</evidence>
<feature type="transmembrane region" description="Helical" evidence="6">
    <location>
        <begin position="316"/>
        <end position="339"/>
    </location>
</feature>
<comment type="caution">
    <text evidence="8">The sequence shown here is derived from an EMBL/GenBank/DDBJ whole genome shotgun (WGS) entry which is preliminary data.</text>
</comment>
<evidence type="ECO:0000256" key="5">
    <source>
        <dbReference type="ARBA" id="ARBA00023136"/>
    </source>
</evidence>
<protein>
    <submittedName>
        <fullName evidence="8">MFS transporter</fullName>
    </submittedName>
</protein>
<dbReference type="InterPro" id="IPR011701">
    <property type="entry name" value="MFS"/>
</dbReference>
<keyword evidence="3 6" id="KW-0812">Transmembrane</keyword>
<evidence type="ECO:0000256" key="2">
    <source>
        <dbReference type="ARBA" id="ARBA00022475"/>
    </source>
</evidence>
<reference evidence="8 9" key="1">
    <citation type="submission" date="2024-09" db="EMBL/GenBank/DDBJ databases">
        <authorList>
            <person name="Sun Q."/>
            <person name="Mori K."/>
        </authorList>
    </citation>
    <scope>NUCLEOTIDE SEQUENCE [LARGE SCALE GENOMIC DNA]</scope>
    <source>
        <strain evidence="8 9">CCM 8677</strain>
    </source>
</reference>
<feature type="transmembrane region" description="Helical" evidence="6">
    <location>
        <begin position="152"/>
        <end position="170"/>
    </location>
</feature>
<feature type="transmembrane region" description="Helical" evidence="6">
    <location>
        <begin position="90"/>
        <end position="112"/>
    </location>
</feature>
<evidence type="ECO:0000259" key="7">
    <source>
        <dbReference type="PROSITE" id="PS50850"/>
    </source>
</evidence>
<dbReference type="InterPro" id="IPR050189">
    <property type="entry name" value="MFS_Efflux_Transporters"/>
</dbReference>
<dbReference type="EMBL" id="JBHLXJ010000003">
    <property type="protein sequence ID" value="MFC0348904.1"/>
    <property type="molecule type" value="Genomic_DNA"/>
</dbReference>
<feature type="transmembrane region" description="Helical" evidence="6">
    <location>
        <begin position="351"/>
        <end position="377"/>
    </location>
</feature>
<keyword evidence="4 6" id="KW-1133">Transmembrane helix</keyword>
<feature type="transmembrane region" description="Helical" evidence="6">
    <location>
        <begin position="62"/>
        <end position="83"/>
    </location>
</feature>
<dbReference type="Proteomes" id="UP001589844">
    <property type="component" value="Unassembled WGS sequence"/>
</dbReference>
<feature type="transmembrane region" description="Helical" evidence="6">
    <location>
        <begin position="118"/>
        <end position="140"/>
    </location>
</feature>
<accession>A0ABV6IAQ5</accession>
<organism evidence="8 9">
    <name type="scientific">Undibacterium danionis</name>
    <dbReference type="NCBI Taxonomy" id="1812100"/>
    <lineage>
        <taxon>Bacteria</taxon>
        <taxon>Pseudomonadati</taxon>
        <taxon>Pseudomonadota</taxon>
        <taxon>Betaproteobacteria</taxon>
        <taxon>Burkholderiales</taxon>
        <taxon>Oxalobacteraceae</taxon>
        <taxon>Undibacterium</taxon>
    </lineage>
</organism>
<dbReference type="PROSITE" id="PS50850">
    <property type="entry name" value="MFS"/>
    <property type="match status" value="1"/>
</dbReference>
<evidence type="ECO:0000313" key="8">
    <source>
        <dbReference type="EMBL" id="MFC0348904.1"/>
    </source>
</evidence>
<keyword evidence="5 6" id="KW-0472">Membrane</keyword>
<dbReference type="CDD" id="cd17324">
    <property type="entry name" value="MFS_NepI_like"/>
    <property type="match status" value="1"/>
</dbReference>
<keyword evidence="2" id="KW-1003">Cell membrane</keyword>
<dbReference type="InterPro" id="IPR020846">
    <property type="entry name" value="MFS_dom"/>
</dbReference>
<comment type="subcellular location">
    <subcellularLocation>
        <location evidence="1">Cell membrane</location>
        <topology evidence="1">Multi-pass membrane protein</topology>
    </subcellularLocation>
</comment>
<feature type="transmembrane region" description="Helical" evidence="6">
    <location>
        <begin position="389"/>
        <end position="405"/>
    </location>
</feature>
<proteinExistence type="predicted"/>
<feature type="transmembrane region" description="Helical" evidence="6">
    <location>
        <begin position="176"/>
        <end position="198"/>
    </location>
</feature>
<name>A0ABV6IAQ5_9BURK</name>
<dbReference type="Gene3D" id="1.20.1250.20">
    <property type="entry name" value="MFS general substrate transporter like domains"/>
    <property type="match status" value="1"/>
</dbReference>
<feature type="transmembrane region" description="Helical" evidence="6">
    <location>
        <begin position="230"/>
        <end position="252"/>
    </location>
</feature>
<sequence>MKKEENKQESKQISDRFTTYQKIVMLSLAFIQFTIIFDFMIIAPIGDILMKTLSISTEQFGFVVSSYAFSAAVSGIAVAGFVDKYDRKKVLLVFFTGFIIGTLLCGLSTTYVEILASRIITGIFAGVTSSAIFTIIADLFAPQLRGRAMSGVQMGFAVSQILGIPLGIFISNKLGWNSTFIFIVILSVLMLIGIVFLFKPINAHLQKQIDKNPFVHLWHTVNQKQYQTGFLAIMFLAVGGFILMPFSSVFLINNVHVSYEHLPLVFLCTGISSLIVMPIVGRLSDKLDRFRLFAFGSCAAALMVMVYTHLPVSPLWLVITINMLLFAAIMSRMSPVMALNTMVPKQEDRGAYMSISSSLQQIAGGIGSIIAGMIVFQPTSSSPLQHFDILGYVVVGIFMMCIYLVRRMYLNIQRNAAVVGTPN</sequence>
<dbReference type="Pfam" id="PF07690">
    <property type="entry name" value="MFS_1"/>
    <property type="match status" value="1"/>
</dbReference>
<dbReference type="RefSeq" id="WP_390210143.1">
    <property type="nucleotide sequence ID" value="NZ_JBHLXJ010000003.1"/>
</dbReference>
<feature type="transmembrane region" description="Helical" evidence="6">
    <location>
        <begin position="264"/>
        <end position="280"/>
    </location>
</feature>
<feature type="domain" description="Major facilitator superfamily (MFS) profile" evidence="7">
    <location>
        <begin position="24"/>
        <end position="409"/>
    </location>
</feature>
<dbReference type="PANTHER" id="PTHR43124">
    <property type="entry name" value="PURINE EFFLUX PUMP PBUE"/>
    <property type="match status" value="1"/>
</dbReference>
<dbReference type="PANTHER" id="PTHR43124:SF3">
    <property type="entry name" value="CHLORAMPHENICOL EFFLUX PUMP RV0191"/>
    <property type="match status" value="1"/>
</dbReference>
<gene>
    <name evidence="8" type="ORF">ACFFJH_03720</name>
</gene>